<dbReference type="InterPro" id="IPR008258">
    <property type="entry name" value="Transglycosylase_SLT_dom_1"/>
</dbReference>
<feature type="chain" id="PRO_5037526610" description="Transglycosylase SLT domain-containing protein" evidence="4">
    <location>
        <begin position="20"/>
        <end position="249"/>
    </location>
</feature>
<dbReference type="RefSeq" id="WP_188910916.1">
    <property type="nucleotide sequence ID" value="NZ_BMMF01000003.1"/>
</dbReference>
<keyword evidence="4" id="KW-0732">Signal</keyword>
<feature type="domain" description="Transglycosylase SLT" evidence="5">
    <location>
        <begin position="133"/>
        <end position="224"/>
    </location>
</feature>
<accession>A0A917Q601</accession>
<comment type="similarity">
    <text evidence="1">Belongs to the transglycosylase Slt family.</text>
</comment>
<keyword evidence="7" id="KW-1185">Reference proteome</keyword>
<organism evidence="6 7">
    <name type="scientific">Salinarimonas ramus</name>
    <dbReference type="NCBI Taxonomy" id="690164"/>
    <lineage>
        <taxon>Bacteria</taxon>
        <taxon>Pseudomonadati</taxon>
        <taxon>Pseudomonadota</taxon>
        <taxon>Alphaproteobacteria</taxon>
        <taxon>Hyphomicrobiales</taxon>
        <taxon>Salinarimonadaceae</taxon>
        <taxon>Salinarimonas</taxon>
    </lineage>
</organism>
<gene>
    <name evidence="6" type="ORF">GCM10011322_13340</name>
</gene>
<evidence type="ECO:0000256" key="3">
    <source>
        <dbReference type="SAM" id="MobiDB-lite"/>
    </source>
</evidence>
<dbReference type="Gene3D" id="1.10.530.10">
    <property type="match status" value="1"/>
</dbReference>
<dbReference type="EMBL" id="BMMF01000003">
    <property type="protein sequence ID" value="GGK28151.1"/>
    <property type="molecule type" value="Genomic_DNA"/>
</dbReference>
<feature type="signal peptide" evidence="4">
    <location>
        <begin position="1"/>
        <end position="19"/>
    </location>
</feature>
<evidence type="ECO:0000256" key="1">
    <source>
        <dbReference type="ARBA" id="ARBA00007734"/>
    </source>
</evidence>
<dbReference type="InterPro" id="IPR023346">
    <property type="entry name" value="Lysozyme-like_dom_sf"/>
</dbReference>
<evidence type="ECO:0000256" key="2">
    <source>
        <dbReference type="ARBA" id="ARBA00009387"/>
    </source>
</evidence>
<comment type="similarity">
    <text evidence="2">Belongs to the virb1 family.</text>
</comment>
<dbReference type="SUPFAM" id="SSF53955">
    <property type="entry name" value="Lysozyme-like"/>
    <property type="match status" value="1"/>
</dbReference>
<dbReference type="Pfam" id="PF01464">
    <property type="entry name" value="SLT"/>
    <property type="match status" value="1"/>
</dbReference>
<evidence type="ECO:0000313" key="6">
    <source>
        <dbReference type="EMBL" id="GGK28151.1"/>
    </source>
</evidence>
<comment type="caution">
    <text evidence="6">The sequence shown here is derived from an EMBL/GenBank/DDBJ whole genome shotgun (WGS) entry which is preliminary data.</text>
</comment>
<dbReference type="PANTHER" id="PTHR37423">
    <property type="entry name" value="SOLUBLE LYTIC MUREIN TRANSGLYCOSYLASE-RELATED"/>
    <property type="match status" value="1"/>
</dbReference>
<dbReference type="Proteomes" id="UP000600449">
    <property type="component" value="Unassembled WGS sequence"/>
</dbReference>
<dbReference type="AlphaFoldDB" id="A0A917Q601"/>
<reference evidence="6 7" key="1">
    <citation type="journal article" date="2014" name="Int. J. Syst. Evol. Microbiol.">
        <title>Complete genome sequence of Corynebacterium casei LMG S-19264T (=DSM 44701T), isolated from a smear-ripened cheese.</title>
        <authorList>
            <consortium name="US DOE Joint Genome Institute (JGI-PGF)"/>
            <person name="Walter F."/>
            <person name="Albersmeier A."/>
            <person name="Kalinowski J."/>
            <person name="Ruckert C."/>
        </authorList>
    </citation>
    <scope>NUCLEOTIDE SEQUENCE [LARGE SCALE GENOMIC DNA]</scope>
    <source>
        <strain evidence="6 7">CGMCC 1.9161</strain>
    </source>
</reference>
<evidence type="ECO:0000313" key="7">
    <source>
        <dbReference type="Proteomes" id="UP000600449"/>
    </source>
</evidence>
<proteinExistence type="inferred from homology"/>
<sequence length="249" mass="25372">MKIALATALALCLATPAFMAPASANENLAFFRADAAAKAETEIRAASAEPTEAAPVESAPVETASTARADETTVVETQAAEAAPSAASHPAKSFFLMDAAARADEGETPETTQAAAPAQAAPAAPAGSVQALVTAAALRHGIDPVLAHAMARTESNYRCSAVGRAGELGVMQVKPATARSVGVTGNLRDCATGIEAGMRYLRAALDRHGTGCGGISAYNMGIHRASSFCNGYGRKVMARMARVEVASLR</sequence>
<protein>
    <recommendedName>
        <fullName evidence="5">Transglycosylase SLT domain-containing protein</fullName>
    </recommendedName>
</protein>
<evidence type="ECO:0000256" key="4">
    <source>
        <dbReference type="SAM" id="SignalP"/>
    </source>
</evidence>
<name>A0A917Q601_9HYPH</name>
<dbReference type="PANTHER" id="PTHR37423:SF2">
    <property type="entry name" value="MEMBRANE-BOUND LYTIC MUREIN TRANSGLYCOSYLASE C"/>
    <property type="match status" value="1"/>
</dbReference>
<feature type="region of interest" description="Disordered" evidence="3">
    <location>
        <begin position="43"/>
        <end position="70"/>
    </location>
</feature>
<evidence type="ECO:0000259" key="5">
    <source>
        <dbReference type="Pfam" id="PF01464"/>
    </source>
</evidence>